<keyword evidence="2" id="KW-0808">Transferase</keyword>
<feature type="binding site" evidence="3">
    <location>
        <position position="129"/>
    </location>
    <ligand>
        <name>substrate</name>
    </ligand>
</feature>
<feature type="binding site" evidence="3">
    <location>
        <position position="91"/>
    </location>
    <ligand>
        <name>substrate</name>
    </ligand>
</feature>
<feature type="binding site" evidence="3">
    <location>
        <position position="447"/>
    </location>
    <ligand>
        <name>substrate</name>
    </ligand>
</feature>
<sequence length="551" mass="63941">MLEKLKFLYGEEKGKQAALEIEKLILGVKTKIKRDYREFWSEKDIFLITYADSFQEKNTLTLKTLSKILQLHLKGIISGVHILPFYPFSSDRGFSITDYQKVKKEFGTWDDIIYVANNYRLMADLVLNHVSVKHEWFQEFLRGNPKYENYFISFEEDKVPWEDLKKVIRSRSTPLVTPFETKNGKRQVWTTYSVGNFTDQVDLNYQNTEVLLEIIKVLLNLLVRGVRIFRLDAISSIWKELGTTCRNLPQTHTIIKLIRQILDELCPSALLVTEVNTSSLAENIKYLGDGKDEAQIFYNFPLAAVLLHTFYSGNSSRLNELIMNLPELKPGNSLFNILDIHDGYNTHLAKEYLTESEFTKVFKKVEQHGGKFSYRIGPDGKKIIKEMNITWWSAITDKEDPFDLKLRKFITSRAISMAIRGIPAVYYLSFVGGENDYDLLGKSKHARDINRTRLNHDLLTAKLADPTSKEAKVLDATVELIKKRKWFKAFHPNSRQEILELDDRVFVVLRGDGSDQVIALHNFSNDQVEVKYKDKGFILEPYGFLWKLINF</sequence>
<dbReference type="GO" id="GO:0005975">
    <property type="term" value="P:carbohydrate metabolic process"/>
    <property type="evidence" value="ECO:0007669"/>
    <property type="project" value="InterPro"/>
</dbReference>
<dbReference type="PIRSF" id="PIRSF003059">
    <property type="entry name" value="Sucrose_phosphorylase"/>
    <property type="match status" value="1"/>
</dbReference>
<dbReference type="PANTHER" id="PTHR38784:SF1">
    <property type="entry name" value="SUCROSE PHOSPHORYLASE"/>
    <property type="match status" value="1"/>
</dbReference>
<dbReference type="Gene3D" id="3.20.20.80">
    <property type="entry name" value="Glycosidases"/>
    <property type="match status" value="1"/>
</dbReference>
<reference evidence="5 6" key="1">
    <citation type="journal article" date="2016" name="Nat. Commun.">
        <title>Thousands of microbial genomes shed light on interconnected biogeochemical processes in an aquifer system.</title>
        <authorList>
            <person name="Anantharaman K."/>
            <person name="Brown C.T."/>
            <person name="Hug L.A."/>
            <person name="Sharon I."/>
            <person name="Castelle C.J."/>
            <person name="Probst A.J."/>
            <person name="Thomas B.C."/>
            <person name="Singh A."/>
            <person name="Wilkins M.J."/>
            <person name="Karaoz U."/>
            <person name="Brodie E.L."/>
            <person name="Williams K.H."/>
            <person name="Hubbard S.S."/>
            <person name="Banfield J.F."/>
        </authorList>
    </citation>
    <scope>NUCLEOTIDE SEQUENCE [LARGE SCALE GENOMIC DNA]</scope>
</reference>
<dbReference type="AlphaFoldDB" id="A0A1F7IG11"/>
<dbReference type="SUPFAM" id="SSF51445">
    <property type="entry name" value="(Trans)glycosidases"/>
    <property type="match status" value="1"/>
</dbReference>
<feature type="domain" description="Glycosyl hydrolase family 13 catalytic" evidence="4">
    <location>
        <begin position="48"/>
        <end position="453"/>
    </location>
</feature>
<proteinExistence type="predicted"/>
<dbReference type="InterPro" id="IPR045857">
    <property type="entry name" value="O16G_dom_2"/>
</dbReference>
<accession>A0A1F7IG11</accession>
<comment type="caution">
    <text evidence="5">The sequence shown here is derived from an EMBL/GenBank/DDBJ whole genome shotgun (WGS) entry which is preliminary data.</text>
</comment>
<protein>
    <recommendedName>
        <fullName evidence="4">Glycosyl hydrolase family 13 catalytic domain-containing protein</fullName>
    </recommendedName>
</protein>
<dbReference type="SMART" id="SM00642">
    <property type="entry name" value="Aamy"/>
    <property type="match status" value="1"/>
</dbReference>
<feature type="binding site" evidence="3">
    <location>
        <begin position="230"/>
        <end position="232"/>
    </location>
    <ligand>
        <name>substrate</name>
    </ligand>
</feature>
<feature type="binding site" evidence="3">
    <location>
        <begin position="341"/>
        <end position="342"/>
    </location>
    <ligand>
        <name>substrate</name>
    </ligand>
</feature>
<dbReference type="STRING" id="1802056.A2954_04785"/>
<gene>
    <name evidence="5" type="ORF">A2954_04785</name>
</gene>
<name>A0A1F7IG11_9BACT</name>
<organism evidence="5 6">
    <name type="scientific">Candidatus Roizmanbacteria bacterium RIFCSPLOWO2_01_FULL_37_12</name>
    <dbReference type="NCBI Taxonomy" id="1802056"/>
    <lineage>
        <taxon>Bacteria</taxon>
        <taxon>Candidatus Roizmaniibacteriota</taxon>
    </lineage>
</organism>
<evidence type="ECO:0000256" key="2">
    <source>
        <dbReference type="ARBA" id="ARBA00022679"/>
    </source>
</evidence>
<evidence type="ECO:0000256" key="1">
    <source>
        <dbReference type="ARBA" id="ARBA00022676"/>
    </source>
</evidence>
<evidence type="ECO:0000259" key="4">
    <source>
        <dbReference type="SMART" id="SM00642"/>
    </source>
</evidence>
<dbReference type="Gene3D" id="3.90.400.10">
    <property type="entry name" value="Oligo-1,6-glucosidase, Domain 2"/>
    <property type="match status" value="1"/>
</dbReference>
<dbReference type="GO" id="GO:0016757">
    <property type="term" value="F:glycosyltransferase activity"/>
    <property type="evidence" value="ECO:0007669"/>
    <property type="project" value="UniProtKB-KW"/>
</dbReference>
<dbReference type="InterPro" id="IPR006047">
    <property type="entry name" value="GH13_cat_dom"/>
</dbReference>
<dbReference type="PANTHER" id="PTHR38784">
    <property type="entry name" value="SUCROSE PHOSPHORYLASE"/>
    <property type="match status" value="1"/>
</dbReference>
<evidence type="ECO:0000313" key="6">
    <source>
        <dbReference type="Proteomes" id="UP000177698"/>
    </source>
</evidence>
<dbReference type="Pfam" id="PF00128">
    <property type="entry name" value="Alpha-amylase"/>
    <property type="match status" value="1"/>
</dbReference>
<dbReference type="InterPro" id="IPR016377">
    <property type="entry name" value="Sucrose_GGa_phosphorylase-rel"/>
</dbReference>
<dbReference type="InterPro" id="IPR017853">
    <property type="entry name" value="GH"/>
</dbReference>
<keyword evidence="1" id="KW-0328">Glycosyltransferase</keyword>
<dbReference type="Proteomes" id="UP000177698">
    <property type="component" value="Unassembled WGS sequence"/>
</dbReference>
<evidence type="ECO:0000313" key="5">
    <source>
        <dbReference type="EMBL" id="OGK42295.1"/>
    </source>
</evidence>
<evidence type="ECO:0000256" key="3">
    <source>
        <dbReference type="PIRSR" id="PIRSR003059-2"/>
    </source>
</evidence>
<dbReference type="EMBL" id="MGAG01000003">
    <property type="protein sequence ID" value="OGK42295.1"/>
    <property type="molecule type" value="Genomic_DNA"/>
</dbReference>